<dbReference type="AlphaFoldDB" id="A0A835CHW5"/>
<gene>
    <name evidence="3" type="ORF">G2W53_004339</name>
</gene>
<feature type="region of interest" description="Disordered" evidence="1">
    <location>
        <begin position="40"/>
        <end position="102"/>
    </location>
</feature>
<evidence type="ECO:0000313" key="4">
    <source>
        <dbReference type="Proteomes" id="UP000634136"/>
    </source>
</evidence>
<comment type="caution">
    <text evidence="3">The sequence shown here is derived from an EMBL/GenBank/DDBJ whole genome shotgun (WGS) entry which is preliminary data.</text>
</comment>
<dbReference type="OrthoDB" id="1436208at2759"/>
<accession>A0A835CHW5</accession>
<dbReference type="EMBL" id="JAAIUW010000002">
    <property type="protein sequence ID" value="KAF7842041.1"/>
    <property type="molecule type" value="Genomic_DNA"/>
</dbReference>
<sequence>MRRVKGPKQWPLAIVAVVFCLVAISVSANDKPYNPYPYYSRPPPKHDQHHSLYHHKSPLHEHKYPPPSPKVYFTQGPMSERSRGEGLSHDTEPSGRSVKRVRMDVTQDLESGTEDMKEEEDAWVDEIPPAKEEMSDGKVYGIDTFNPCPKLEISQEEYEEWCKPWRMSLIVGLLGKRMGVNFMRQQLEKQWMSKGNL</sequence>
<evidence type="ECO:0000313" key="3">
    <source>
        <dbReference type="EMBL" id="KAF7842041.1"/>
    </source>
</evidence>
<reference evidence="3" key="1">
    <citation type="submission" date="2020-09" db="EMBL/GenBank/DDBJ databases">
        <title>Genome-Enabled Discovery of Anthraquinone Biosynthesis in Senna tora.</title>
        <authorList>
            <person name="Kang S.-H."/>
            <person name="Pandey R.P."/>
            <person name="Lee C.-M."/>
            <person name="Sim J.-S."/>
            <person name="Jeong J.-T."/>
            <person name="Choi B.-S."/>
            <person name="Jung M."/>
            <person name="Ginzburg D."/>
            <person name="Zhao K."/>
            <person name="Won S.Y."/>
            <person name="Oh T.-J."/>
            <person name="Yu Y."/>
            <person name="Kim N.-H."/>
            <person name="Lee O.R."/>
            <person name="Lee T.-H."/>
            <person name="Bashyal P."/>
            <person name="Kim T.-S."/>
            <person name="Lee W.-H."/>
            <person name="Kawkins C."/>
            <person name="Kim C.-K."/>
            <person name="Kim J.S."/>
            <person name="Ahn B.O."/>
            <person name="Rhee S.Y."/>
            <person name="Sohng J.K."/>
        </authorList>
    </citation>
    <scope>NUCLEOTIDE SEQUENCE</scope>
    <source>
        <tissue evidence="3">Leaf</tissue>
    </source>
</reference>
<feature type="compositionally biased region" description="Basic and acidic residues" evidence="1">
    <location>
        <begin position="80"/>
        <end position="93"/>
    </location>
</feature>
<dbReference type="Proteomes" id="UP000634136">
    <property type="component" value="Unassembled WGS sequence"/>
</dbReference>
<evidence type="ECO:0000256" key="2">
    <source>
        <dbReference type="SAM" id="SignalP"/>
    </source>
</evidence>
<keyword evidence="4" id="KW-1185">Reference proteome</keyword>
<evidence type="ECO:0000256" key="1">
    <source>
        <dbReference type="SAM" id="MobiDB-lite"/>
    </source>
</evidence>
<organism evidence="3 4">
    <name type="scientific">Senna tora</name>
    <dbReference type="NCBI Taxonomy" id="362788"/>
    <lineage>
        <taxon>Eukaryota</taxon>
        <taxon>Viridiplantae</taxon>
        <taxon>Streptophyta</taxon>
        <taxon>Embryophyta</taxon>
        <taxon>Tracheophyta</taxon>
        <taxon>Spermatophyta</taxon>
        <taxon>Magnoliopsida</taxon>
        <taxon>eudicotyledons</taxon>
        <taxon>Gunneridae</taxon>
        <taxon>Pentapetalae</taxon>
        <taxon>rosids</taxon>
        <taxon>fabids</taxon>
        <taxon>Fabales</taxon>
        <taxon>Fabaceae</taxon>
        <taxon>Caesalpinioideae</taxon>
        <taxon>Cassia clade</taxon>
        <taxon>Senna</taxon>
    </lineage>
</organism>
<protein>
    <submittedName>
        <fullName evidence="3">Uncharacterized protein</fullName>
    </submittedName>
</protein>
<proteinExistence type="predicted"/>
<name>A0A835CHW5_9FABA</name>
<feature type="signal peptide" evidence="2">
    <location>
        <begin position="1"/>
        <end position="28"/>
    </location>
</feature>
<keyword evidence="2" id="KW-0732">Signal</keyword>
<feature type="chain" id="PRO_5032935164" evidence="2">
    <location>
        <begin position="29"/>
        <end position="197"/>
    </location>
</feature>